<feature type="binding site" evidence="2">
    <location>
        <position position="61"/>
    </location>
    <ligand>
        <name>Mg(2+)</name>
        <dbReference type="ChEBI" id="CHEBI:18420"/>
        <label>2</label>
    </ligand>
</feature>
<feature type="binding site" evidence="2">
    <location>
        <position position="222"/>
    </location>
    <ligand>
        <name>Mg(2+)</name>
        <dbReference type="ChEBI" id="CHEBI:18420"/>
        <label>3</label>
    </ligand>
</feature>
<feature type="binding site" evidence="2">
    <location>
        <position position="89"/>
    </location>
    <ligand>
        <name>Mg(2+)</name>
        <dbReference type="ChEBI" id="CHEBI:18420"/>
        <label>4</label>
    </ligand>
</feature>
<dbReference type="Gene3D" id="3.90.650.10">
    <property type="entry name" value="PurM-like C-terminal domain"/>
    <property type="match status" value="1"/>
</dbReference>
<feature type="binding site" evidence="2">
    <location>
        <position position="44"/>
    </location>
    <ligand>
        <name>Mg(2+)</name>
        <dbReference type="ChEBI" id="CHEBI:18420"/>
        <label>4</label>
    </ligand>
</feature>
<feature type="binding site" evidence="2">
    <location>
        <begin position="135"/>
        <end position="136"/>
    </location>
    <ligand>
        <name>ATP</name>
        <dbReference type="ChEBI" id="CHEBI:30616"/>
    </ligand>
</feature>
<dbReference type="Proteomes" id="UP000184346">
    <property type="component" value="Unassembled WGS sequence"/>
</dbReference>
<dbReference type="Pfam" id="PF00586">
    <property type="entry name" value="AIRS"/>
    <property type="match status" value="1"/>
</dbReference>
<dbReference type="InterPro" id="IPR010918">
    <property type="entry name" value="PurM-like_C_dom"/>
</dbReference>
<dbReference type="PANTHER" id="PTHR30270:SF0">
    <property type="entry name" value="THIAMINE-MONOPHOSPHATE KINASE"/>
    <property type="match status" value="1"/>
</dbReference>
<dbReference type="GO" id="GO:0009228">
    <property type="term" value="P:thiamine biosynthetic process"/>
    <property type="evidence" value="ECO:0007669"/>
    <property type="project" value="UniProtKB-KW"/>
</dbReference>
<gene>
    <name evidence="2" type="primary">thiL</name>
    <name evidence="5" type="ORF">SAMN02745148_00241</name>
</gene>
<feature type="binding site" evidence="2">
    <location>
        <position position="61"/>
    </location>
    <ligand>
        <name>Mg(2+)</name>
        <dbReference type="ChEBI" id="CHEBI:18420"/>
        <label>1</label>
    </ligand>
</feature>
<comment type="catalytic activity">
    <reaction evidence="2">
        <text>thiamine phosphate + ATP = thiamine diphosphate + ADP</text>
        <dbReference type="Rhea" id="RHEA:15913"/>
        <dbReference type="ChEBI" id="CHEBI:30616"/>
        <dbReference type="ChEBI" id="CHEBI:37575"/>
        <dbReference type="ChEBI" id="CHEBI:58937"/>
        <dbReference type="ChEBI" id="CHEBI:456216"/>
        <dbReference type="EC" id="2.7.4.16"/>
    </reaction>
</comment>
<feature type="binding site" evidence="2">
    <location>
        <position position="323"/>
    </location>
    <ligand>
        <name>substrate</name>
    </ligand>
</feature>
<dbReference type="InterPro" id="IPR036676">
    <property type="entry name" value="PurM-like_C_sf"/>
</dbReference>
<feature type="binding site" evidence="2">
    <location>
        <position position="89"/>
    </location>
    <ligand>
        <name>Mg(2+)</name>
        <dbReference type="ChEBI" id="CHEBI:18420"/>
        <label>2</label>
    </ligand>
</feature>
<dbReference type="GO" id="GO:0009229">
    <property type="term" value="P:thiamine diphosphate biosynthetic process"/>
    <property type="evidence" value="ECO:0007669"/>
    <property type="project" value="UniProtKB-UniRule"/>
</dbReference>
<dbReference type="PIRSF" id="PIRSF005303">
    <property type="entry name" value="Thiam_monoph_kin"/>
    <property type="match status" value="1"/>
</dbReference>
<comment type="similarity">
    <text evidence="2">Belongs to the thiamine-monophosphate kinase family.</text>
</comment>
<comment type="pathway">
    <text evidence="2">Cofactor biosynthesis; thiamine diphosphate biosynthesis; thiamine diphosphate from thiamine phosphate: step 1/1.</text>
</comment>
<dbReference type="SUPFAM" id="SSF56042">
    <property type="entry name" value="PurM C-terminal domain-like"/>
    <property type="match status" value="1"/>
</dbReference>
<keyword evidence="6" id="KW-1185">Reference proteome</keyword>
<protein>
    <recommendedName>
        <fullName evidence="2">Thiamine-monophosphate kinase</fullName>
        <shortName evidence="2">TMP kinase</shortName>
        <shortName evidence="2">Thiamine-phosphate kinase</shortName>
        <ecNumber evidence="2">2.7.4.16</ecNumber>
    </recommendedName>
</protein>
<feature type="binding site" evidence="2">
    <location>
        <position position="89"/>
    </location>
    <ligand>
        <name>Mg(2+)</name>
        <dbReference type="ChEBI" id="CHEBI:18420"/>
        <label>3</label>
    </ligand>
</feature>
<dbReference type="GO" id="GO:0000287">
    <property type="term" value="F:magnesium ion binding"/>
    <property type="evidence" value="ECO:0007669"/>
    <property type="project" value="UniProtKB-UniRule"/>
</dbReference>
<keyword evidence="2" id="KW-0067">ATP-binding</keyword>
<keyword evidence="2" id="KW-0460">Magnesium</keyword>
<feature type="binding site" evidence="2">
    <location>
        <position position="273"/>
    </location>
    <ligand>
        <name>substrate</name>
    </ligand>
</feature>
<dbReference type="GO" id="GO:0009030">
    <property type="term" value="F:thiamine-phosphate kinase activity"/>
    <property type="evidence" value="ECO:0007669"/>
    <property type="project" value="UniProtKB-UniRule"/>
</dbReference>
<dbReference type="PANTHER" id="PTHR30270">
    <property type="entry name" value="THIAMINE-MONOPHOSPHATE KINASE"/>
    <property type="match status" value="1"/>
</dbReference>
<comment type="caution">
    <text evidence="2">Lacks conserved residue(s) required for the propagation of feature annotation.</text>
</comment>
<dbReference type="Pfam" id="PF02769">
    <property type="entry name" value="AIRS_C"/>
    <property type="match status" value="1"/>
</dbReference>
<feature type="binding site" evidence="2">
    <location>
        <position position="224"/>
    </location>
    <ligand>
        <name>ATP</name>
        <dbReference type="ChEBI" id="CHEBI:30616"/>
    </ligand>
</feature>
<dbReference type="InterPro" id="IPR006283">
    <property type="entry name" value="ThiL-like"/>
</dbReference>
<feature type="domain" description="PurM-like C-terminal" evidence="4">
    <location>
        <begin position="164"/>
        <end position="313"/>
    </location>
</feature>
<feature type="binding site" evidence="2">
    <location>
        <position position="68"/>
    </location>
    <ligand>
        <name>substrate</name>
    </ligand>
</feature>
<feature type="binding site" evidence="2">
    <location>
        <position position="44"/>
    </location>
    <ligand>
        <name>Mg(2+)</name>
        <dbReference type="ChEBI" id="CHEBI:18420"/>
        <label>3</label>
    </ligand>
</feature>
<dbReference type="EMBL" id="FQUJ01000002">
    <property type="protein sequence ID" value="SHE36209.1"/>
    <property type="molecule type" value="Genomic_DNA"/>
</dbReference>
<evidence type="ECO:0000256" key="2">
    <source>
        <dbReference type="HAMAP-Rule" id="MF_02128"/>
    </source>
</evidence>
<dbReference type="InterPro" id="IPR036921">
    <property type="entry name" value="PurM-like_N_sf"/>
</dbReference>
<dbReference type="UniPathway" id="UPA00060">
    <property type="reaction ID" value="UER00142"/>
</dbReference>
<evidence type="ECO:0000256" key="1">
    <source>
        <dbReference type="ARBA" id="ARBA00022977"/>
    </source>
</evidence>
<evidence type="ECO:0000259" key="4">
    <source>
        <dbReference type="Pfam" id="PF02769"/>
    </source>
</evidence>
<organism evidence="5 6">
    <name type="scientific">Modicisalibacter ilicicola DSM 19980</name>
    <dbReference type="NCBI Taxonomy" id="1121942"/>
    <lineage>
        <taxon>Bacteria</taxon>
        <taxon>Pseudomonadati</taxon>
        <taxon>Pseudomonadota</taxon>
        <taxon>Gammaproteobacteria</taxon>
        <taxon>Oceanospirillales</taxon>
        <taxon>Halomonadaceae</taxon>
        <taxon>Modicisalibacter</taxon>
    </lineage>
</organism>
<dbReference type="HAMAP" id="MF_02128">
    <property type="entry name" value="TMP_kinase"/>
    <property type="match status" value="1"/>
</dbReference>
<dbReference type="AlphaFoldDB" id="A0A1M4SVL6"/>
<keyword evidence="2 5" id="KW-0418">Kinase</keyword>
<feature type="binding site" evidence="2">
    <location>
        <position position="136"/>
    </location>
    <ligand>
        <name>Mg(2+)</name>
        <dbReference type="ChEBI" id="CHEBI:18420"/>
        <label>1</label>
    </ligand>
</feature>
<feature type="binding site" evidence="2">
    <location>
        <position position="160"/>
    </location>
    <ligand>
        <name>ATP</name>
        <dbReference type="ChEBI" id="CHEBI:30616"/>
    </ligand>
</feature>
<proteinExistence type="inferred from homology"/>
<keyword evidence="2" id="KW-0479">Metal-binding</keyword>
<evidence type="ECO:0000313" key="6">
    <source>
        <dbReference type="Proteomes" id="UP000184346"/>
    </source>
</evidence>
<evidence type="ECO:0000313" key="5">
    <source>
        <dbReference type="EMBL" id="SHE36209.1"/>
    </source>
</evidence>
<keyword evidence="2" id="KW-0547">Nucleotide-binding</keyword>
<feature type="domain" description="PurM-like N-terminal" evidence="3">
    <location>
        <begin position="42"/>
        <end position="152"/>
    </location>
</feature>
<name>A0A1M4SVL6_9GAMM</name>
<accession>A0A1M4SVL6</accession>
<comment type="miscellaneous">
    <text evidence="2">Reaction mechanism of ThiL seems to utilize a direct, inline transfer of the gamma-phosphate of ATP to TMP rather than a phosphorylated enzyme intermediate.</text>
</comment>
<keyword evidence="2" id="KW-0808">Transferase</keyword>
<comment type="function">
    <text evidence="2">Catalyzes the ATP-dependent phosphorylation of thiamine-monophosphate (TMP) to form thiamine-pyrophosphate (TPP), the active form of vitamin B1.</text>
</comment>
<dbReference type="Gene3D" id="3.30.1330.10">
    <property type="entry name" value="PurM-like, N-terminal domain"/>
    <property type="match status" value="1"/>
</dbReference>
<dbReference type="InterPro" id="IPR016188">
    <property type="entry name" value="PurM-like_N"/>
</dbReference>
<keyword evidence="1 2" id="KW-0784">Thiamine biosynthesis</keyword>
<dbReference type="NCBIfam" id="TIGR01379">
    <property type="entry name" value="thiL"/>
    <property type="match status" value="1"/>
</dbReference>
<dbReference type="SUPFAM" id="SSF55326">
    <property type="entry name" value="PurM N-terminal domain-like"/>
    <property type="match status" value="1"/>
</dbReference>
<feature type="binding site" evidence="2">
    <location>
        <position position="225"/>
    </location>
    <ligand>
        <name>Mg(2+)</name>
        <dbReference type="ChEBI" id="CHEBI:18420"/>
        <label>5</label>
    </ligand>
</feature>
<dbReference type="GO" id="GO:0005524">
    <property type="term" value="F:ATP binding"/>
    <property type="evidence" value="ECO:0007669"/>
    <property type="project" value="UniProtKB-UniRule"/>
</dbReference>
<dbReference type="EC" id="2.7.4.16" evidence="2"/>
<dbReference type="STRING" id="1121942.SAMN02745148_00241"/>
<dbReference type="CDD" id="cd02194">
    <property type="entry name" value="ThiL"/>
    <property type="match status" value="1"/>
</dbReference>
<reference evidence="5 6" key="1">
    <citation type="submission" date="2016-11" db="EMBL/GenBank/DDBJ databases">
        <authorList>
            <person name="Jaros S."/>
            <person name="Januszkiewicz K."/>
            <person name="Wedrychowicz H."/>
        </authorList>
    </citation>
    <scope>NUCLEOTIDE SEQUENCE [LARGE SCALE GENOMIC DNA]</scope>
    <source>
        <strain evidence="5 6">DSM 19980</strain>
    </source>
</reference>
<feature type="binding site" evidence="2">
    <location>
        <position position="59"/>
    </location>
    <ligand>
        <name>Mg(2+)</name>
        <dbReference type="ChEBI" id="CHEBI:18420"/>
        <label>4</label>
    </ligand>
</feature>
<evidence type="ECO:0000259" key="3">
    <source>
        <dbReference type="Pfam" id="PF00586"/>
    </source>
</evidence>
<sequence length="331" mass="34133">MPRSMPGVADRPRREPGEFELIARYFARRDEGEATGLVLGPGDDCALLSPSPGHQLAVSVDTSVADVHFPATAPAAVVGHRALAVALSDLAAMGAQARWCTMALAIPAMDEEWIAAFSEGFHALCRQSAVSLVGGDVTRGQLSISVTVHGEVPPGAALRRQGGRAGDLIAVTGSLGGGQGGLKAWQAGERDLDHALLQAYLLPRPRLEAGLALRGLANCAIDISDGLLADLGHLCHASGVGAELDVDRLPLTAGLETALGREAAQRAALTGGDDYELLFSLPAEAVETTRQRLQACGNTLTLIGRLSETPGIAGVDAGLTGGWQHFPGGTP</sequence>